<sequence>MVHTAGKRLASEGSSSRFGHHLQDPHRTAPSEKRHRPTTSFASVVIKAMEHNRREKLWLAMEPMLRKAVSEELEGRLGRTAAGSHPLRRSPSLRVQAPEPLPVNIPLHLLFPKTLKLPIYTLNEIVSHDNSPVRVILLDPRSDLNIDTVGPLSTFLRFPIKVEIMVLDGDFRPLRPDGDGVWTAEEFENSIIRARVGKRPLLAGDLTATLRPDDGSRELLMTSFAQLQLTDNSSWIPCRKFRLGVRVIPGSYHGVFRILEAVTEPFVVRDHRGKSYQKHYPPKLEDEVWRLEKIGKEGNLSKKLASAGVKTVQDFLKMSIVNPQLLRRMMGSEKKLEASLKHARTCEIFEAFGDSVILNPRCNVLSANIDGQIMYTNTESASLYQKLSDTVFFAPMVADDRADCVHDGERLMRSTTLCGTRSKIQLVTISYDK</sequence>
<evidence type="ECO:0000313" key="4">
    <source>
        <dbReference type="Proteomes" id="UP000515151"/>
    </source>
</evidence>
<dbReference type="OrthoDB" id="757051at2759"/>
<dbReference type="GO" id="GO:0080142">
    <property type="term" value="P:regulation of salicylic acid biosynthetic process"/>
    <property type="evidence" value="ECO:0007669"/>
    <property type="project" value="TreeGrafter"/>
</dbReference>
<dbReference type="PANTHER" id="PTHR31713">
    <property type="entry name" value="OS02G0177800 PROTEIN"/>
    <property type="match status" value="1"/>
</dbReference>
<gene>
    <name evidence="5" type="primary">LOC116186992</name>
</gene>
<reference evidence="4" key="1">
    <citation type="journal article" date="2020" name="Plant Biotechnol. J.">
        <title>The pomegranate (Punica granatum L.) draft genome dissects genetic divergence between soft- and hard-seeded cultivars.</title>
        <authorList>
            <person name="Luo X."/>
            <person name="Li H."/>
            <person name="Wu Z."/>
            <person name="Yao W."/>
            <person name="Zhao P."/>
            <person name="Cao D."/>
            <person name="Yu H."/>
            <person name="Li K."/>
            <person name="Poudel K."/>
            <person name="Zhao D."/>
            <person name="Zhang F."/>
            <person name="Xia X."/>
            <person name="Chen L."/>
            <person name="Wang Q."/>
            <person name="Jing D."/>
            <person name="Cao S."/>
        </authorList>
    </citation>
    <scope>NUCLEOTIDE SEQUENCE [LARGE SCALE GENOMIC DNA]</scope>
    <source>
        <strain evidence="4">cv. Tunisia</strain>
    </source>
</reference>
<feature type="region of interest" description="Disordered" evidence="1">
    <location>
        <begin position="1"/>
        <end position="38"/>
    </location>
</feature>
<dbReference type="GO" id="GO:0005634">
    <property type="term" value="C:nucleus"/>
    <property type="evidence" value="ECO:0007669"/>
    <property type="project" value="TreeGrafter"/>
</dbReference>
<protein>
    <submittedName>
        <fullName evidence="5">Protein SAR DEFICIENT 1-like isoform X1</fullName>
    </submittedName>
</protein>
<dbReference type="AlphaFoldDB" id="A0A6P8BN73"/>
<dbReference type="GeneID" id="116186992"/>
<dbReference type="Proteomes" id="UP000515151">
    <property type="component" value="Chromosome 8"/>
</dbReference>
<feature type="domain" description="Calmodulin binding protein central" evidence="3">
    <location>
        <begin position="284"/>
        <end position="346"/>
    </location>
</feature>
<dbReference type="InterPro" id="IPR046831">
    <property type="entry name" value="Calmodulin_bind_N"/>
</dbReference>
<name>A0A6P8BN73_PUNGR</name>
<dbReference type="GO" id="GO:0003700">
    <property type="term" value="F:DNA-binding transcription factor activity"/>
    <property type="evidence" value="ECO:0007669"/>
    <property type="project" value="TreeGrafter"/>
</dbReference>
<dbReference type="Pfam" id="PF07887">
    <property type="entry name" value="Calmodulin_bind"/>
    <property type="match status" value="1"/>
</dbReference>
<dbReference type="GO" id="GO:0005516">
    <property type="term" value="F:calmodulin binding"/>
    <property type="evidence" value="ECO:0007669"/>
    <property type="project" value="InterPro"/>
</dbReference>
<evidence type="ECO:0000256" key="1">
    <source>
        <dbReference type="SAM" id="MobiDB-lite"/>
    </source>
</evidence>
<dbReference type="InterPro" id="IPR046830">
    <property type="entry name" value="Calmod_bind_M"/>
</dbReference>
<keyword evidence="4" id="KW-1185">Reference proteome</keyword>
<evidence type="ECO:0000259" key="2">
    <source>
        <dbReference type="Pfam" id="PF07887"/>
    </source>
</evidence>
<dbReference type="Pfam" id="PF20451">
    <property type="entry name" value="Calmod_bind_M"/>
    <property type="match status" value="1"/>
</dbReference>
<accession>A0A6P8BN73</accession>
<reference evidence="5" key="2">
    <citation type="submission" date="2025-08" db="UniProtKB">
        <authorList>
            <consortium name="RefSeq"/>
        </authorList>
    </citation>
    <scope>IDENTIFICATION</scope>
    <source>
        <tissue evidence="5">Leaf</tissue>
    </source>
</reference>
<dbReference type="PANTHER" id="PTHR31713:SF42">
    <property type="entry name" value="PROTEIN SAR DEFICIENT 1"/>
    <property type="match status" value="1"/>
</dbReference>
<feature type="domain" description="Calmodulin binding protein-like N-terminal" evidence="2">
    <location>
        <begin position="107"/>
        <end position="271"/>
    </location>
</feature>
<evidence type="ECO:0000313" key="5">
    <source>
        <dbReference type="RefSeq" id="XP_031371420.1"/>
    </source>
</evidence>
<feature type="compositionally biased region" description="Basic and acidic residues" evidence="1">
    <location>
        <begin position="21"/>
        <end position="32"/>
    </location>
</feature>
<proteinExistence type="predicted"/>
<evidence type="ECO:0000259" key="3">
    <source>
        <dbReference type="Pfam" id="PF20451"/>
    </source>
</evidence>
<organism evidence="4 5">
    <name type="scientific">Punica granatum</name>
    <name type="common">Pomegranate</name>
    <dbReference type="NCBI Taxonomy" id="22663"/>
    <lineage>
        <taxon>Eukaryota</taxon>
        <taxon>Viridiplantae</taxon>
        <taxon>Streptophyta</taxon>
        <taxon>Embryophyta</taxon>
        <taxon>Tracheophyta</taxon>
        <taxon>Spermatophyta</taxon>
        <taxon>Magnoliopsida</taxon>
        <taxon>eudicotyledons</taxon>
        <taxon>Gunneridae</taxon>
        <taxon>Pentapetalae</taxon>
        <taxon>rosids</taxon>
        <taxon>malvids</taxon>
        <taxon>Myrtales</taxon>
        <taxon>Lythraceae</taxon>
        <taxon>Punica</taxon>
    </lineage>
</organism>
<dbReference type="RefSeq" id="XP_031371420.1">
    <property type="nucleotide sequence ID" value="XM_031515560.1"/>
</dbReference>
<dbReference type="InterPro" id="IPR012416">
    <property type="entry name" value="CBP60"/>
</dbReference>
<dbReference type="GO" id="GO:0043565">
    <property type="term" value="F:sequence-specific DNA binding"/>
    <property type="evidence" value="ECO:0007669"/>
    <property type="project" value="TreeGrafter"/>
</dbReference>